<evidence type="ECO:0000313" key="2">
    <source>
        <dbReference type="EMBL" id="CAI5775525.1"/>
    </source>
</evidence>
<gene>
    <name evidence="2" type="ORF">PODLI_1B035698</name>
</gene>
<dbReference type="Proteomes" id="UP001178461">
    <property type="component" value="Chromosome 5"/>
</dbReference>
<evidence type="ECO:0000313" key="3">
    <source>
        <dbReference type="Proteomes" id="UP001178461"/>
    </source>
</evidence>
<dbReference type="AlphaFoldDB" id="A0AA35P797"/>
<name>A0AA35P797_9SAUR</name>
<protein>
    <submittedName>
        <fullName evidence="2">Uncharacterized protein</fullName>
    </submittedName>
</protein>
<feature type="region of interest" description="Disordered" evidence="1">
    <location>
        <begin position="27"/>
        <end position="49"/>
    </location>
</feature>
<evidence type="ECO:0000256" key="1">
    <source>
        <dbReference type="SAM" id="MobiDB-lite"/>
    </source>
</evidence>
<keyword evidence="3" id="KW-1185">Reference proteome</keyword>
<organism evidence="2 3">
    <name type="scientific">Podarcis lilfordi</name>
    <name type="common">Lilford's wall lizard</name>
    <dbReference type="NCBI Taxonomy" id="74358"/>
    <lineage>
        <taxon>Eukaryota</taxon>
        <taxon>Metazoa</taxon>
        <taxon>Chordata</taxon>
        <taxon>Craniata</taxon>
        <taxon>Vertebrata</taxon>
        <taxon>Euteleostomi</taxon>
        <taxon>Lepidosauria</taxon>
        <taxon>Squamata</taxon>
        <taxon>Bifurcata</taxon>
        <taxon>Unidentata</taxon>
        <taxon>Episquamata</taxon>
        <taxon>Laterata</taxon>
        <taxon>Lacertibaenia</taxon>
        <taxon>Lacertidae</taxon>
        <taxon>Podarcis</taxon>
    </lineage>
</organism>
<accession>A0AA35P797</accession>
<reference evidence="2" key="1">
    <citation type="submission" date="2022-12" db="EMBL/GenBank/DDBJ databases">
        <authorList>
            <person name="Alioto T."/>
            <person name="Alioto T."/>
            <person name="Gomez Garrido J."/>
        </authorList>
    </citation>
    <scope>NUCLEOTIDE SEQUENCE</scope>
</reference>
<dbReference type="EMBL" id="OX395130">
    <property type="protein sequence ID" value="CAI5775525.1"/>
    <property type="molecule type" value="Genomic_DNA"/>
</dbReference>
<proteinExistence type="predicted"/>
<sequence>MPRAPAIQDAGQLAVPFPGLLREAAPSLAEASRRRRAAPHRETTSLHPPPLLLAHLLKKHGVTREAYATRVASAAANGGSPSGDAAHTVCRCGFASANPRPPERAPSGTVTFLTAGQPLLAPAATAGAVARGAREPRSGCDFCSLLKNRLTDSKPVKKVCPLKQMLGELRCKI</sequence>